<comment type="caution">
    <text evidence="1">The sequence shown here is derived from an EMBL/GenBank/DDBJ whole genome shotgun (WGS) entry which is preliminary data.</text>
</comment>
<evidence type="ECO:0000313" key="2">
    <source>
        <dbReference type="Proteomes" id="UP000295601"/>
    </source>
</evidence>
<keyword evidence="2" id="KW-1185">Reference proteome</keyword>
<reference evidence="1 2" key="1">
    <citation type="submission" date="2019-03" db="EMBL/GenBank/DDBJ databases">
        <title>Genomic analyses of the natural microbiome of Caenorhabditis elegans.</title>
        <authorList>
            <person name="Samuel B."/>
        </authorList>
    </citation>
    <scope>NUCLEOTIDE SEQUENCE [LARGE SCALE GENOMIC DNA]</scope>
    <source>
        <strain evidence="1 2">JUb18</strain>
    </source>
</reference>
<dbReference type="EMBL" id="SNYA01000009">
    <property type="protein sequence ID" value="TDP89565.1"/>
    <property type="molecule type" value="Genomic_DNA"/>
</dbReference>
<protein>
    <submittedName>
        <fullName evidence="1">Uncharacterized protein</fullName>
    </submittedName>
</protein>
<name>A0A4R6RTG8_9MICO</name>
<organism evidence="1 2">
    <name type="scientific">Leucobacter luti</name>
    <dbReference type="NCBI Taxonomy" id="340320"/>
    <lineage>
        <taxon>Bacteria</taxon>
        <taxon>Bacillati</taxon>
        <taxon>Actinomycetota</taxon>
        <taxon>Actinomycetes</taxon>
        <taxon>Micrococcales</taxon>
        <taxon>Microbacteriaceae</taxon>
        <taxon>Leucobacter</taxon>
    </lineage>
</organism>
<sequence length="67" mass="7262">MSQKIEVRKLAGSKQQKLVLGTTNPLIAQQYADMLGCSDATPGRWMRVDGKYMPSGDEGIPAVLLTP</sequence>
<accession>A0A4R6RTG8</accession>
<dbReference type="RefSeq" id="WP_133617812.1">
    <property type="nucleotide sequence ID" value="NZ_SNYA01000009.1"/>
</dbReference>
<gene>
    <name evidence="1" type="ORF">EDF62_3318</name>
</gene>
<dbReference type="AlphaFoldDB" id="A0A4R6RTG8"/>
<dbReference type="Proteomes" id="UP000295601">
    <property type="component" value="Unassembled WGS sequence"/>
</dbReference>
<proteinExistence type="predicted"/>
<evidence type="ECO:0000313" key="1">
    <source>
        <dbReference type="EMBL" id="TDP89565.1"/>
    </source>
</evidence>